<keyword evidence="2" id="KW-0805">Transcription regulation</keyword>
<evidence type="ECO:0000256" key="3">
    <source>
        <dbReference type="ARBA" id="ARBA00023125"/>
    </source>
</evidence>
<dbReference type="Pfam" id="PF02362">
    <property type="entry name" value="B3"/>
    <property type="match status" value="2"/>
</dbReference>
<dbReference type="CDD" id="cd10017">
    <property type="entry name" value="B3_DNA"/>
    <property type="match status" value="2"/>
</dbReference>
<keyword evidence="4" id="KW-0804">Transcription</keyword>
<evidence type="ECO:0000256" key="5">
    <source>
        <dbReference type="ARBA" id="ARBA00023242"/>
    </source>
</evidence>
<comment type="caution">
    <text evidence="8">The sequence shown here is derived from an EMBL/GenBank/DDBJ whole genome shotgun (WGS) entry which is preliminary data.</text>
</comment>
<dbReference type="InParanoid" id="A0A7J7D302"/>
<feature type="domain" description="TF-B3" evidence="7">
    <location>
        <begin position="292"/>
        <end position="390"/>
    </location>
</feature>
<dbReference type="AlphaFoldDB" id="A0A7J7D302"/>
<feature type="region of interest" description="Disordered" evidence="6">
    <location>
        <begin position="142"/>
        <end position="161"/>
    </location>
</feature>
<feature type="region of interest" description="Disordered" evidence="6">
    <location>
        <begin position="175"/>
        <end position="245"/>
    </location>
</feature>
<feature type="domain" description="TF-B3" evidence="7">
    <location>
        <begin position="25"/>
        <end position="118"/>
    </location>
</feature>
<evidence type="ECO:0000313" key="8">
    <source>
        <dbReference type="EMBL" id="KAF5740725.1"/>
    </source>
</evidence>
<name>A0A7J7D302_TRIWF</name>
<evidence type="ECO:0000256" key="4">
    <source>
        <dbReference type="ARBA" id="ARBA00023163"/>
    </source>
</evidence>
<dbReference type="SUPFAM" id="SSF101936">
    <property type="entry name" value="DNA-binding pseudobarrel domain"/>
    <property type="match status" value="2"/>
</dbReference>
<dbReference type="PANTHER" id="PTHR31391:SF157">
    <property type="entry name" value="B3 DOMAIN-CONTAINING PROTEIN REM16"/>
    <property type="match status" value="1"/>
</dbReference>
<dbReference type="FunCoup" id="A0A7J7D302">
    <property type="interactions" value="49"/>
</dbReference>
<sequence length="404" mass="45816">MDESHETCKDCRSGIEDLYWTHFQCHQFSQFLRAGFDQCLAIPEPFTRNLKSKLPETVNLKGPSGITWNVGLTTNNNITFLSHGWKDFVRDHVLEENDVLIFKYNGDSCFDVLMFDGRSLCEKASSYFVRNCMRHKHDSGCQKQSQIRGGSSSEIVPPLPQDAVRDSLKRKLIFEDGDERPSGQSGPQASDTIPVGRPLVFQATNNGLLKKSRTKRKIPESSNEQVSIGGGSSPHNSIGEDTDEKPAVPTYASIRKKASYHQQYQSNRRPVTEEEKRKALRLADAELTPQGFLSVMKQTSIYRKHYLGIPSWWMNKHLSLKNQDLILRVNEDTWQVTFRYVYSRGHGGLSTGWKNFALDNKLDEFDVCVFEPSSPLNNCVVLDVKIFRVVPEVQPLTPVKVASL</sequence>
<dbReference type="Proteomes" id="UP000593562">
    <property type="component" value="Unassembled WGS sequence"/>
</dbReference>
<keyword evidence="3" id="KW-0238">DNA-binding</keyword>
<proteinExistence type="predicted"/>
<evidence type="ECO:0000259" key="7">
    <source>
        <dbReference type="PROSITE" id="PS50863"/>
    </source>
</evidence>
<gene>
    <name evidence="8" type="ORF">HS088_TW11G00802</name>
</gene>
<keyword evidence="9" id="KW-1185">Reference proteome</keyword>
<dbReference type="GO" id="GO:0003677">
    <property type="term" value="F:DNA binding"/>
    <property type="evidence" value="ECO:0007669"/>
    <property type="project" value="UniProtKB-KW"/>
</dbReference>
<dbReference type="GO" id="GO:0005634">
    <property type="term" value="C:nucleus"/>
    <property type="evidence" value="ECO:0007669"/>
    <property type="project" value="UniProtKB-SubCell"/>
</dbReference>
<organism evidence="8 9">
    <name type="scientific">Tripterygium wilfordii</name>
    <name type="common">Thunder God vine</name>
    <dbReference type="NCBI Taxonomy" id="458696"/>
    <lineage>
        <taxon>Eukaryota</taxon>
        <taxon>Viridiplantae</taxon>
        <taxon>Streptophyta</taxon>
        <taxon>Embryophyta</taxon>
        <taxon>Tracheophyta</taxon>
        <taxon>Spermatophyta</taxon>
        <taxon>Magnoliopsida</taxon>
        <taxon>eudicotyledons</taxon>
        <taxon>Gunneridae</taxon>
        <taxon>Pentapetalae</taxon>
        <taxon>rosids</taxon>
        <taxon>fabids</taxon>
        <taxon>Celastrales</taxon>
        <taxon>Celastraceae</taxon>
        <taxon>Tripterygium</taxon>
    </lineage>
</organism>
<dbReference type="InterPro" id="IPR044837">
    <property type="entry name" value="REM16-like"/>
</dbReference>
<protein>
    <submittedName>
        <fullName evidence="8">B3 domain-containing protein REM16-like isoform X1</fullName>
    </submittedName>
</protein>
<evidence type="ECO:0000256" key="1">
    <source>
        <dbReference type="ARBA" id="ARBA00004123"/>
    </source>
</evidence>
<dbReference type="OrthoDB" id="590488at2759"/>
<dbReference type="InterPro" id="IPR015300">
    <property type="entry name" value="DNA-bd_pseudobarrel_sf"/>
</dbReference>
<dbReference type="SMART" id="SM01019">
    <property type="entry name" value="B3"/>
    <property type="match status" value="2"/>
</dbReference>
<feature type="compositionally biased region" description="Polar residues" evidence="6">
    <location>
        <begin position="182"/>
        <end position="191"/>
    </location>
</feature>
<evidence type="ECO:0000256" key="2">
    <source>
        <dbReference type="ARBA" id="ARBA00023015"/>
    </source>
</evidence>
<evidence type="ECO:0000313" key="9">
    <source>
        <dbReference type="Proteomes" id="UP000593562"/>
    </source>
</evidence>
<keyword evidence="5" id="KW-0539">Nucleus</keyword>
<dbReference type="InterPro" id="IPR003340">
    <property type="entry name" value="B3_DNA-bd"/>
</dbReference>
<dbReference type="Gene3D" id="2.40.330.10">
    <property type="entry name" value="DNA-binding pseudobarrel domain"/>
    <property type="match status" value="2"/>
</dbReference>
<comment type="subcellular location">
    <subcellularLocation>
        <location evidence="1">Nucleus</location>
    </subcellularLocation>
</comment>
<dbReference type="PROSITE" id="PS50863">
    <property type="entry name" value="B3"/>
    <property type="match status" value="2"/>
</dbReference>
<accession>A0A7J7D302</accession>
<evidence type="ECO:0000256" key="6">
    <source>
        <dbReference type="SAM" id="MobiDB-lite"/>
    </source>
</evidence>
<reference evidence="8 9" key="1">
    <citation type="journal article" date="2020" name="Nat. Commun.">
        <title>Genome of Tripterygium wilfordii and identification of cytochrome P450 involved in triptolide biosynthesis.</title>
        <authorList>
            <person name="Tu L."/>
            <person name="Su P."/>
            <person name="Zhang Z."/>
            <person name="Gao L."/>
            <person name="Wang J."/>
            <person name="Hu T."/>
            <person name="Zhou J."/>
            <person name="Zhang Y."/>
            <person name="Zhao Y."/>
            <person name="Liu Y."/>
            <person name="Song Y."/>
            <person name="Tong Y."/>
            <person name="Lu Y."/>
            <person name="Yang J."/>
            <person name="Xu C."/>
            <person name="Jia M."/>
            <person name="Peters R.J."/>
            <person name="Huang L."/>
            <person name="Gao W."/>
        </authorList>
    </citation>
    <scope>NUCLEOTIDE SEQUENCE [LARGE SCALE GENOMIC DNA]</scope>
    <source>
        <strain evidence="9">cv. XIE 37</strain>
        <tissue evidence="8">Leaf</tissue>
    </source>
</reference>
<dbReference type="PANTHER" id="PTHR31391">
    <property type="entry name" value="B3 DOMAIN-CONTAINING PROTEIN OS11G0197600-RELATED"/>
    <property type="match status" value="1"/>
</dbReference>
<feature type="compositionally biased region" description="Polar residues" evidence="6">
    <location>
        <begin position="142"/>
        <end position="154"/>
    </location>
</feature>
<dbReference type="EMBL" id="JAAARO010000011">
    <property type="protein sequence ID" value="KAF5740725.1"/>
    <property type="molecule type" value="Genomic_DNA"/>
</dbReference>